<keyword evidence="4 11" id="KW-0812">Transmembrane</keyword>
<dbReference type="Proteomes" id="UP000095192">
    <property type="component" value="Unassembled WGS sequence"/>
</dbReference>
<feature type="transmembrane region" description="Helical" evidence="11">
    <location>
        <begin position="259"/>
        <end position="277"/>
    </location>
</feature>
<comment type="caution">
    <text evidence="13">The sequence shown here is derived from an EMBL/GenBank/DDBJ whole genome shotgun (WGS) entry which is preliminary data.</text>
</comment>
<feature type="transmembrane region" description="Helical" evidence="11">
    <location>
        <begin position="169"/>
        <end position="190"/>
    </location>
</feature>
<keyword evidence="3" id="KW-1003">Cell membrane</keyword>
<name>A0A1D3CRN0_9EIME</name>
<feature type="transmembrane region" description="Helical" evidence="11">
    <location>
        <begin position="483"/>
        <end position="506"/>
    </location>
</feature>
<evidence type="ECO:0000259" key="12">
    <source>
        <dbReference type="Pfam" id="PF00999"/>
    </source>
</evidence>
<dbReference type="VEuPathDB" id="ToxoDB:cyc_02627"/>
<dbReference type="InParanoid" id="A0A1D3CRN0"/>
<keyword evidence="8 11" id="KW-0472">Membrane</keyword>
<dbReference type="GO" id="GO:0051453">
    <property type="term" value="P:regulation of intracellular pH"/>
    <property type="evidence" value="ECO:0007669"/>
    <property type="project" value="TreeGrafter"/>
</dbReference>
<evidence type="ECO:0000256" key="4">
    <source>
        <dbReference type="ARBA" id="ARBA00022692"/>
    </source>
</evidence>
<evidence type="ECO:0000313" key="14">
    <source>
        <dbReference type="Proteomes" id="UP000095192"/>
    </source>
</evidence>
<keyword evidence="9" id="KW-0739">Sodium transport</keyword>
<keyword evidence="2" id="KW-0813">Transport</keyword>
<evidence type="ECO:0000256" key="10">
    <source>
        <dbReference type="SAM" id="MobiDB-lite"/>
    </source>
</evidence>
<evidence type="ECO:0000256" key="5">
    <source>
        <dbReference type="ARBA" id="ARBA00022989"/>
    </source>
</evidence>
<evidence type="ECO:0000256" key="1">
    <source>
        <dbReference type="ARBA" id="ARBA00004651"/>
    </source>
</evidence>
<dbReference type="GO" id="GO:0098719">
    <property type="term" value="P:sodium ion import across plasma membrane"/>
    <property type="evidence" value="ECO:0007669"/>
    <property type="project" value="TreeGrafter"/>
</dbReference>
<feature type="transmembrane region" description="Helical" evidence="11">
    <location>
        <begin position="366"/>
        <end position="387"/>
    </location>
</feature>
<comment type="subcellular location">
    <subcellularLocation>
        <location evidence="1">Cell membrane</location>
        <topology evidence="1">Multi-pass membrane protein</topology>
    </subcellularLocation>
</comment>
<dbReference type="PANTHER" id="PTHR10110">
    <property type="entry name" value="SODIUM/HYDROGEN EXCHANGER"/>
    <property type="match status" value="1"/>
</dbReference>
<accession>A0A1D3CRN0</accession>
<dbReference type="Pfam" id="PF00999">
    <property type="entry name" value="Na_H_Exchanger"/>
    <property type="match status" value="1"/>
</dbReference>
<evidence type="ECO:0000256" key="2">
    <source>
        <dbReference type="ARBA" id="ARBA00022448"/>
    </source>
</evidence>
<evidence type="ECO:0000256" key="11">
    <source>
        <dbReference type="SAM" id="Phobius"/>
    </source>
</evidence>
<evidence type="ECO:0000256" key="7">
    <source>
        <dbReference type="ARBA" id="ARBA00023065"/>
    </source>
</evidence>
<dbReference type="GO" id="GO:0015385">
    <property type="term" value="F:sodium:proton antiporter activity"/>
    <property type="evidence" value="ECO:0007669"/>
    <property type="project" value="InterPro"/>
</dbReference>
<dbReference type="InterPro" id="IPR006153">
    <property type="entry name" value="Cation/H_exchanger_TM"/>
</dbReference>
<organism evidence="13 14">
    <name type="scientific">Cyclospora cayetanensis</name>
    <dbReference type="NCBI Taxonomy" id="88456"/>
    <lineage>
        <taxon>Eukaryota</taxon>
        <taxon>Sar</taxon>
        <taxon>Alveolata</taxon>
        <taxon>Apicomplexa</taxon>
        <taxon>Conoidasida</taxon>
        <taxon>Coccidia</taxon>
        <taxon>Eucoccidiorida</taxon>
        <taxon>Eimeriorina</taxon>
        <taxon>Eimeriidae</taxon>
        <taxon>Cyclospora</taxon>
    </lineage>
</organism>
<evidence type="ECO:0000256" key="9">
    <source>
        <dbReference type="ARBA" id="ARBA00023201"/>
    </source>
</evidence>
<feature type="transmembrane region" description="Helical" evidence="11">
    <location>
        <begin position="326"/>
        <end position="345"/>
    </location>
</feature>
<keyword evidence="5 11" id="KW-1133">Transmembrane helix</keyword>
<dbReference type="Gene3D" id="6.10.140.1330">
    <property type="match status" value="1"/>
</dbReference>
<proteinExistence type="predicted"/>
<feature type="transmembrane region" description="Helical" evidence="11">
    <location>
        <begin position="202"/>
        <end position="221"/>
    </location>
</feature>
<gene>
    <name evidence="13" type="ORF">cyc_02627</name>
</gene>
<feature type="region of interest" description="Disordered" evidence="10">
    <location>
        <begin position="38"/>
        <end position="58"/>
    </location>
</feature>
<dbReference type="GO" id="GO:0005886">
    <property type="term" value="C:plasma membrane"/>
    <property type="evidence" value="ECO:0007669"/>
    <property type="project" value="UniProtKB-SubCell"/>
</dbReference>
<dbReference type="PANTHER" id="PTHR10110:SF86">
    <property type="entry name" value="SODIUM_HYDROGEN EXCHANGER 7"/>
    <property type="match status" value="1"/>
</dbReference>
<evidence type="ECO:0000256" key="3">
    <source>
        <dbReference type="ARBA" id="ARBA00022475"/>
    </source>
</evidence>
<dbReference type="InterPro" id="IPR018422">
    <property type="entry name" value="Cation/H_exchanger_CPA1"/>
</dbReference>
<dbReference type="EMBL" id="JROU02002227">
    <property type="protein sequence ID" value="OEH73838.1"/>
    <property type="molecule type" value="Genomic_DNA"/>
</dbReference>
<reference evidence="13 14" key="1">
    <citation type="journal article" date="2016" name="BMC Genomics">
        <title>Comparative genomics reveals Cyclospora cayetanensis possesses coccidia-like metabolism and invasion components but unique surface antigens.</title>
        <authorList>
            <person name="Liu S."/>
            <person name="Wang L."/>
            <person name="Zheng H."/>
            <person name="Xu Z."/>
            <person name="Roellig D.M."/>
            <person name="Li N."/>
            <person name="Frace M.A."/>
            <person name="Tang K."/>
            <person name="Arrowood M.J."/>
            <person name="Moss D.M."/>
            <person name="Zhang L."/>
            <person name="Feng Y."/>
            <person name="Xiao L."/>
        </authorList>
    </citation>
    <scope>NUCLEOTIDE SEQUENCE [LARGE SCALE GENOMIC DNA]</scope>
    <source>
        <strain evidence="13 14">CHN_HEN01</strain>
    </source>
</reference>
<keyword evidence="7" id="KW-0406">Ion transport</keyword>
<dbReference type="VEuPathDB" id="ToxoDB:LOC34619458"/>
<evidence type="ECO:0000256" key="8">
    <source>
        <dbReference type="ARBA" id="ARBA00023136"/>
    </source>
</evidence>
<protein>
    <submittedName>
        <fullName evidence="13">Na+/H+ exchanger protein</fullName>
    </submittedName>
</protein>
<keyword evidence="6" id="KW-0915">Sodium</keyword>
<feature type="region of interest" description="Disordered" evidence="10">
    <location>
        <begin position="137"/>
        <end position="158"/>
    </location>
</feature>
<evidence type="ECO:0000256" key="6">
    <source>
        <dbReference type="ARBA" id="ARBA00023053"/>
    </source>
</evidence>
<feature type="transmembrane region" description="Helical" evidence="11">
    <location>
        <begin position="289"/>
        <end position="314"/>
    </location>
</feature>
<dbReference type="AlphaFoldDB" id="A0A1D3CRN0"/>
<keyword evidence="14" id="KW-1185">Reference proteome</keyword>
<feature type="transmembrane region" description="Helical" evidence="11">
    <location>
        <begin position="430"/>
        <end position="448"/>
    </location>
</feature>
<feature type="domain" description="Cation/H+ exchanger transmembrane" evidence="12">
    <location>
        <begin position="260"/>
        <end position="555"/>
    </location>
</feature>
<sequence length="561" mass="61220">MQGTLEERTFAALSSFLDHGSSGFLATTRRCLCDASPSSRTASASSEGHTPKRRPEHPPTHSLYPVFALCVLAALCAIWRHSNVGALVSSAPAFGIFRSTDRGGASHFEGSLPLGNAASALHSADVKQSRIFGPSGLASSAPHYSAGEPSVRRLSEDEQIETPTGSIPIAPSLAFFSFLFFFAIFLQWLVSKIPVYPPPVSIVWFVFGMAAYGVASIPALLPQQPWEKPGGSAATPGASFQAPIRGHNILQTAILEMRFIDSSIVYYVMMPILLYEATQNINWHKFKKFLAGGLTLAVLGVALQVGILGVLFYYTFIGNQWADRAWTAAFLLAATLSSTDPVAVLSVLNAVNASDKLCTMFDGESLINDGSAVLLFQFFFFLLQGVAETPFSTFIMFVKLLFLGPAFGIAVGLVAYAWLLFFRRHPLMQCLAYITFCYVSYFLAEAVFSLSGPLTAVCYGLFIKAYGHIALDRDAQTKHHTFVAALALMANCTIFIVSGIVTYGMMSSVFTRDDGLTYWLHLLVTYLYLNAARIFMIIFFVPILRRTGYGLSWKEVGNRVA</sequence>
<evidence type="ECO:0000313" key="13">
    <source>
        <dbReference type="EMBL" id="OEH73838.1"/>
    </source>
</evidence>
<dbReference type="GO" id="GO:0015386">
    <property type="term" value="F:potassium:proton antiporter activity"/>
    <property type="evidence" value="ECO:0007669"/>
    <property type="project" value="TreeGrafter"/>
</dbReference>
<feature type="transmembrane region" description="Helical" evidence="11">
    <location>
        <begin position="393"/>
        <end position="418"/>
    </location>
</feature>
<feature type="transmembrane region" description="Helical" evidence="11">
    <location>
        <begin position="518"/>
        <end position="544"/>
    </location>
</feature>